<keyword evidence="4" id="KW-1185">Reference proteome</keyword>
<evidence type="ECO:0000313" key="4">
    <source>
        <dbReference type="Proteomes" id="UP001610446"/>
    </source>
</evidence>
<feature type="compositionally biased region" description="Polar residues" evidence="1">
    <location>
        <begin position="59"/>
        <end position="72"/>
    </location>
</feature>
<dbReference type="Gene3D" id="2.60.120.260">
    <property type="entry name" value="Galactose-binding domain-like"/>
    <property type="match status" value="1"/>
</dbReference>
<protein>
    <submittedName>
        <fullName evidence="3">Uncharacterized protein</fullName>
    </submittedName>
</protein>
<evidence type="ECO:0000313" key="3">
    <source>
        <dbReference type="EMBL" id="KAL2834644.1"/>
    </source>
</evidence>
<evidence type="ECO:0000256" key="1">
    <source>
        <dbReference type="SAM" id="MobiDB-lite"/>
    </source>
</evidence>
<proteinExistence type="predicted"/>
<organism evidence="3 4">
    <name type="scientific">Aspergillus pseudoustus</name>
    <dbReference type="NCBI Taxonomy" id="1810923"/>
    <lineage>
        <taxon>Eukaryota</taxon>
        <taxon>Fungi</taxon>
        <taxon>Dikarya</taxon>
        <taxon>Ascomycota</taxon>
        <taxon>Pezizomycotina</taxon>
        <taxon>Eurotiomycetes</taxon>
        <taxon>Eurotiomycetidae</taxon>
        <taxon>Eurotiales</taxon>
        <taxon>Aspergillaceae</taxon>
        <taxon>Aspergillus</taxon>
        <taxon>Aspergillus subgen. Nidulantes</taxon>
    </lineage>
</organism>
<keyword evidence="2" id="KW-0812">Transmembrane</keyword>
<feature type="region of interest" description="Disordered" evidence="1">
    <location>
        <begin position="59"/>
        <end position="103"/>
    </location>
</feature>
<dbReference type="Proteomes" id="UP001610446">
    <property type="component" value="Unassembled WGS sequence"/>
</dbReference>
<accession>A0ABR4J528</accession>
<keyword evidence="2" id="KW-0472">Membrane</keyword>
<dbReference type="EMBL" id="JBFXLU010000218">
    <property type="protein sequence ID" value="KAL2834644.1"/>
    <property type="molecule type" value="Genomic_DNA"/>
</dbReference>
<gene>
    <name evidence="3" type="ORF">BJY01DRAFT_252965</name>
</gene>
<feature type="transmembrane region" description="Helical" evidence="2">
    <location>
        <begin position="118"/>
        <end position="141"/>
    </location>
</feature>
<evidence type="ECO:0000256" key="2">
    <source>
        <dbReference type="SAM" id="Phobius"/>
    </source>
</evidence>
<comment type="caution">
    <text evidence="3">The sequence shown here is derived from an EMBL/GenBank/DDBJ whole genome shotgun (WGS) entry which is preliminary data.</text>
</comment>
<reference evidence="3 4" key="1">
    <citation type="submission" date="2024-07" db="EMBL/GenBank/DDBJ databases">
        <title>Section-level genome sequencing and comparative genomics of Aspergillus sections Usti and Cavernicolus.</title>
        <authorList>
            <consortium name="Lawrence Berkeley National Laboratory"/>
            <person name="Nybo J.L."/>
            <person name="Vesth T.C."/>
            <person name="Theobald S."/>
            <person name="Frisvad J.C."/>
            <person name="Larsen T.O."/>
            <person name="Kjaerboelling I."/>
            <person name="Rothschild-Mancinelli K."/>
            <person name="Lyhne E.K."/>
            <person name="Kogle M.E."/>
            <person name="Barry K."/>
            <person name="Clum A."/>
            <person name="Na H."/>
            <person name="Ledsgaard L."/>
            <person name="Lin J."/>
            <person name="Lipzen A."/>
            <person name="Kuo A."/>
            <person name="Riley R."/>
            <person name="Mondo S."/>
            <person name="Labutti K."/>
            <person name="Haridas S."/>
            <person name="Pangalinan J."/>
            <person name="Salamov A.A."/>
            <person name="Simmons B.A."/>
            <person name="Magnuson J.K."/>
            <person name="Chen J."/>
            <person name="Drula E."/>
            <person name="Henrissat B."/>
            <person name="Wiebenga A."/>
            <person name="Lubbers R.J."/>
            <person name="Gomes A.C."/>
            <person name="Makela M.R."/>
            <person name="Stajich J."/>
            <person name="Grigoriev I.V."/>
            <person name="Mortensen U.H."/>
            <person name="De Vries R.P."/>
            <person name="Baker S.E."/>
            <person name="Andersen M.R."/>
        </authorList>
    </citation>
    <scope>NUCLEOTIDE SEQUENCE [LARGE SCALE GENOMIC DNA]</scope>
    <source>
        <strain evidence="3 4">CBS 123904</strain>
    </source>
</reference>
<sequence>MTGMLAGLSCEDLDDMDVYMILRKLDKDGNALLNFNIPFEHQVAGITGEGYPRRQHLQLSQPDSIPHSSNTPTEPPITLRHRHTQQTSSTQERHDPVDSGANGPSGASKAWVFFVEKVIPISGFLGLVLVFAFGVGAWAGMNYANSYAKKQYDIALFGACHDYKVGLWQTHLQPQF</sequence>
<name>A0ABR4J528_9EURO</name>
<keyword evidence="2" id="KW-1133">Transmembrane helix</keyword>